<evidence type="ECO:0000313" key="3">
    <source>
        <dbReference type="EMBL" id="QEC65746.1"/>
    </source>
</evidence>
<dbReference type="CDD" id="cd05233">
    <property type="entry name" value="SDR_c"/>
    <property type="match status" value="1"/>
</dbReference>
<gene>
    <name evidence="3" type="ORF">FRZ54_22165</name>
</gene>
<accession>A0A5B8V579</accession>
<dbReference type="Proteomes" id="UP000321479">
    <property type="component" value="Chromosome"/>
</dbReference>
<keyword evidence="4" id="KW-1185">Reference proteome</keyword>
<dbReference type="OrthoDB" id="670853at2"/>
<protein>
    <submittedName>
        <fullName evidence="3">SDR family oxidoreductase</fullName>
    </submittedName>
</protein>
<dbReference type="EMBL" id="CP042436">
    <property type="protein sequence ID" value="QEC65746.1"/>
    <property type="molecule type" value="Genomic_DNA"/>
</dbReference>
<dbReference type="KEGG" id="mgin:FRZ54_22165"/>
<proteinExistence type="inferred from homology"/>
<evidence type="ECO:0000256" key="2">
    <source>
        <dbReference type="ARBA" id="ARBA00023002"/>
    </source>
</evidence>
<dbReference type="AlphaFoldDB" id="A0A5B8V579"/>
<evidence type="ECO:0000313" key="4">
    <source>
        <dbReference type="Proteomes" id="UP000321479"/>
    </source>
</evidence>
<dbReference type="GO" id="GO:0016491">
    <property type="term" value="F:oxidoreductase activity"/>
    <property type="evidence" value="ECO:0007669"/>
    <property type="project" value="UniProtKB-KW"/>
</dbReference>
<dbReference type="InterPro" id="IPR002347">
    <property type="entry name" value="SDR_fam"/>
</dbReference>
<dbReference type="SUPFAM" id="SSF51735">
    <property type="entry name" value="NAD(P)-binding Rossmann-fold domains"/>
    <property type="match status" value="1"/>
</dbReference>
<name>A0A5B8V579_9SPHI</name>
<dbReference type="Pfam" id="PF13561">
    <property type="entry name" value="adh_short_C2"/>
    <property type="match status" value="1"/>
</dbReference>
<keyword evidence="2" id="KW-0560">Oxidoreductase</keyword>
<comment type="similarity">
    <text evidence="1">Belongs to the short-chain dehydrogenases/reductases (SDR) family.</text>
</comment>
<dbReference type="Gene3D" id="3.40.50.720">
    <property type="entry name" value="NAD(P)-binding Rossmann-like Domain"/>
    <property type="match status" value="1"/>
</dbReference>
<dbReference type="PRINTS" id="PR00081">
    <property type="entry name" value="GDHRDH"/>
</dbReference>
<reference evidence="3 4" key="1">
    <citation type="journal article" date="2017" name="Curr. Microbiol.">
        <title>Mucilaginibacter ginsenosidivorans sp. nov., Isolated from Soil of Ginseng Field.</title>
        <authorList>
            <person name="Kim M.M."/>
            <person name="Siddiqi M.Z."/>
            <person name="Im W.T."/>
        </authorList>
    </citation>
    <scope>NUCLEOTIDE SEQUENCE [LARGE SCALE GENOMIC DNA]</scope>
    <source>
        <strain evidence="3 4">Gsoil 3017</strain>
    </source>
</reference>
<organism evidence="3 4">
    <name type="scientific">Mucilaginibacter ginsenosidivorans</name>
    <dbReference type="NCBI Taxonomy" id="398053"/>
    <lineage>
        <taxon>Bacteria</taxon>
        <taxon>Pseudomonadati</taxon>
        <taxon>Bacteroidota</taxon>
        <taxon>Sphingobacteriia</taxon>
        <taxon>Sphingobacteriales</taxon>
        <taxon>Sphingobacteriaceae</taxon>
        <taxon>Mucilaginibacter</taxon>
    </lineage>
</organism>
<dbReference type="PANTHER" id="PTHR43669:SF8">
    <property type="entry name" value="SHORT-CHAIN TYPE DEHYDROGENASE_REDUCTASE-RELATED"/>
    <property type="match status" value="1"/>
</dbReference>
<dbReference type="PANTHER" id="PTHR43669">
    <property type="entry name" value="5-KETO-D-GLUCONATE 5-REDUCTASE"/>
    <property type="match status" value="1"/>
</dbReference>
<dbReference type="InterPro" id="IPR036291">
    <property type="entry name" value="NAD(P)-bd_dom_sf"/>
</dbReference>
<sequence length="271" mass="28067">MSLHNKNAVIYGAGGSLGGAVAKAFAAAGARVYLTGLHLEKVQKVAAEIQASGGYGVADEVDALDEQAVAAHIAKVAEQAGTVDISFNTAWNGVVQGVPLTEISVSDFITPVNMALQSRFITAVAAVKVMMQQRSGVILNLTATPGGTGYPYTGGFAPTCAAIESLSRNLAAEFGAYGIRSVNIRSAGSPDSKVFADTIAAKPELMRSILSTMEADTMLKKLPGMADIANTAVFLVSDLARMITGVTIDVTCGTTEGINYRVGMPSFNEVQ</sequence>
<evidence type="ECO:0000256" key="1">
    <source>
        <dbReference type="ARBA" id="ARBA00006484"/>
    </source>
</evidence>